<organism evidence="1 2">
    <name type="scientific">Legionella anisa</name>
    <dbReference type="NCBI Taxonomy" id="28082"/>
    <lineage>
        <taxon>Bacteria</taxon>
        <taxon>Pseudomonadati</taxon>
        <taxon>Pseudomonadota</taxon>
        <taxon>Gammaproteobacteria</taxon>
        <taxon>Legionellales</taxon>
        <taxon>Legionellaceae</taxon>
        <taxon>Legionella</taxon>
    </lineage>
</organism>
<dbReference type="GeneID" id="98064679"/>
<evidence type="ECO:0000313" key="2">
    <source>
        <dbReference type="Proteomes" id="UP000192511"/>
    </source>
</evidence>
<sequence>MSNLFLLNTATLEDKDILNILILAGITKEMDFDSEIAKAPAGVKQFLELAKIYYERNETSTSIMKFTVKPGFERCVVEDVPAEKNEIRLVCDEHDGNKWYLVTKQPDGSRFEKEISKITEDEARKSFLCGVKLDELKSHLNHQTVDTLNYQVWPKLKSKCFSHPSPLHEMGDLLRANLDSPKSDLENQKIKNIRRYLNKKAKEQNVSLIIYSNKADEDSCGRKESQYVKENLERELSQEQQLHILYIGGGHGWPKHKWNGMLSALKTQHVEELHNCFTKRDVVVNSIIFGSCFSASYANDFSNLLHPQCGVMLSSTISQGGTNFFENVVSFVLSEEDSCDFFKTIPRSLQVSHAPSPTGICISNKEKHFGLELSEEETGLPIHSVEDEYELSLSIVIRLRKAKPESIFGISLDECHDEHQKVEFNKLLSKALDFQEGDEDIEDLPSKKMDKPSSEKGWSPLAKFSLFAGGVILIGGSCYLLSQYKGGSSVK</sequence>
<name>A0AAX0WNK3_9GAMM</name>
<reference evidence="1" key="1">
    <citation type="submission" date="2017-12" db="EMBL/GenBank/DDBJ databases">
        <title>FDA dAtabase for Regulatory Grade micrObial Sequences (FDA-ARGOS): Supporting development and validation of Infectious Disease Dx tests.</title>
        <authorList>
            <person name="Kerrigan L."/>
            <person name="Tallon L.J."/>
            <person name="Sadzewicz L."/>
            <person name="Sengamalay N."/>
            <person name="Ott S."/>
            <person name="Godinez A."/>
            <person name="Nagaraj S."/>
            <person name="Vavikolanu K."/>
            <person name="Vyas G."/>
            <person name="Nadendla S."/>
            <person name="Aluvathingal J."/>
            <person name="Sichtig H."/>
        </authorList>
    </citation>
    <scope>NUCLEOTIDE SEQUENCE [LARGE SCALE GENOMIC DNA]</scope>
    <source>
        <strain evidence="1">FDAARGOS_200</strain>
    </source>
</reference>
<dbReference type="Proteomes" id="UP000192511">
    <property type="component" value="Unassembled WGS sequence"/>
</dbReference>
<protein>
    <recommendedName>
        <fullName evidence="3">Gingipain domain-containing protein</fullName>
    </recommendedName>
</protein>
<dbReference type="RefSeq" id="WP_019234053.1">
    <property type="nucleotide sequence ID" value="NZ_CAAAHR010000002.1"/>
</dbReference>
<proteinExistence type="predicted"/>
<evidence type="ECO:0000313" key="1">
    <source>
        <dbReference type="EMBL" id="PNL60308.1"/>
    </source>
</evidence>
<accession>A0AAX0WNK3</accession>
<keyword evidence="2" id="KW-1185">Reference proteome</keyword>
<dbReference type="EMBL" id="NBTX02000004">
    <property type="protein sequence ID" value="PNL60308.1"/>
    <property type="molecule type" value="Genomic_DNA"/>
</dbReference>
<evidence type="ECO:0008006" key="3">
    <source>
        <dbReference type="Google" id="ProtNLM"/>
    </source>
</evidence>
<gene>
    <name evidence="1" type="ORF">A6J39_003250</name>
</gene>
<comment type="caution">
    <text evidence="1">The sequence shown here is derived from an EMBL/GenBank/DDBJ whole genome shotgun (WGS) entry which is preliminary data.</text>
</comment>
<dbReference type="AlphaFoldDB" id="A0AAX0WNK3"/>